<reference evidence="1 2" key="1">
    <citation type="submission" date="2018-10" db="EMBL/GenBank/DDBJ databases">
        <title>Natrarchaeobius chitinivorans gen. nov., sp. nov., and Natrarchaeobius haloalkaliphilus sp. nov., alkaliphilic, chitin-utilizing haloarchaea from hypersaline alkaline lakes.</title>
        <authorList>
            <person name="Sorokin D.Y."/>
            <person name="Elcheninov A.G."/>
            <person name="Kostrikina N.A."/>
            <person name="Bale N.J."/>
            <person name="Sinninghe Damste J.S."/>
            <person name="Khijniak T.V."/>
            <person name="Kublanov I.V."/>
            <person name="Toshchakov S.V."/>
        </authorList>
    </citation>
    <scope>NUCLEOTIDE SEQUENCE [LARGE SCALE GENOMIC DNA]</scope>
    <source>
        <strain evidence="1 2">AArcht-Sl</strain>
    </source>
</reference>
<dbReference type="Proteomes" id="UP000273828">
    <property type="component" value="Unassembled WGS sequence"/>
</dbReference>
<dbReference type="AlphaFoldDB" id="A0A3N6P202"/>
<comment type="caution">
    <text evidence="1">The sequence shown here is derived from an EMBL/GenBank/DDBJ whole genome shotgun (WGS) entry which is preliminary data.</text>
</comment>
<name>A0A3N6P202_9EURY</name>
<evidence type="ECO:0000313" key="2">
    <source>
        <dbReference type="Proteomes" id="UP000273828"/>
    </source>
</evidence>
<proteinExistence type="predicted"/>
<organism evidence="1 2">
    <name type="scientific">Natrarchaeobius halalkaliphilus</name>
    <dbReference type="NCBI Taxonomy" id="1679091"/>
    <lineage>
        <taxon>Archaea</taxon>
        <taxon>Methanobacteriati</taxon>
        <taxon>Methanobacteriota</taxon>
        <taxon>Stenosarchaea group</taxon>
        <taxon>Halobacteria</taxon>
        <taxon>Halobacteriales</taxon>
        <taxon>Natrialbaceae</taxon>
        <taxon>Natrarchaeobius</taxon>
    </lineage>
</organism>
<sequence length="63" mass="7103">MPSIDMYADTTVRADRGECVAATCDNCESDDEIAYTLRTYVDDGSDEQVDLHFCSNDCLRVWT</sequence>
<evidence type="ECO:0000313" key="1">
    <source>
        <dbReference type="EMBL" id="RQG91589.1"/>
    </source>
</evidence>
<protein>
    <submittedName>
        <fullName evidence="1">Uncharacterized protein</fullName>
    </submittedName>
</protein>
<dbReference type="EMBL" id="REFY01000002">
    <property type="protein sequence ID" value="RQG91589.1"/>
    <property type="molecule type" value="Genomic_DNA"/>
</dbReference>
<accession>A0A3N6P202</accession>
<gene>
    <name evidence="1" type="ORF">EA462_06450</name>
</gene>
<keyword evidence="2" id="KW-1185">Reference proteome</keyword>